<feature type="compositionally biased region" description="Basic and acidic residues" evidence="1">
    <location>
        <begin position="171"/>
        <end position="191"/>
    </location>
</feature>
<feature type="compositionally biased region" description="Acidic residues" evidence="1">
    <location>
        <begin position="8"/>
        <end position="25"/>
    </location>
</feature>
<gene>
    <name evidence="2" type="ORF">R3P38DRAFT_3449261</name>
</gene>
<dbReference type="EMBL" id="JAWWNJ010000013">
    <property type="protein sequence ID" value="KAK7042712.1"/>
    <property type="molecule type" value="Genomic_DNA"/>
</dbReference>
<protein>
    <submittedName>
        <fullName evidence="2">Uncharacterized protein</fullName>
    </submittedName>
</protein>
<feature type="region of interest" description="Disordered" evidence="1">
    <location>
        <begin position="164"/>
        <end position="191"/>
    </location>
</feature>
<organism evidence="2 3">
    <name type="scientific">Favolaschia claudopus</name>
    <dbReference type="NCBI Taxonomy" id="2862362"/>
    <lineage>
        <taxon>Eukaryota</taxon>
        <taxon>Fungi</taxon>
        <taxon>Dikarya</taxon>
        <taxon>Basidiomycota</taxon>
        <taxon>Agaricomycotina</taxon>
        <taxon>Agaricomycetes</taxon>
        <taxon>Agaricomycetidae</taxon>
        <taxon>Agaricales</taxon>
        <taxon>Marasmiineae</taxon>
        <taxon>Mycenaceae</taxon>
        <taxon>Favolaschia</taxon>
    </lineage>
</organism>
<feature type="region of interest" description="Disordered" evidence="1">
    <location>
        <begin position="1"/>
        <end position="73"/>
    </location>
</feature>
<comment type="caution">
    <text evidence="2">The sequence shown here is derived from an EMBL/GenBank/DDBJ whole genome shotgun (WGS) entry which is preliminary data.</text>
</comment>
<evidence type="ECO:0000313" key="3">
    <source>
        <dbReference type="Proteomes" id="UP001362999"/>
    </source>
</evidence>
<keyword evidence="3" id="KW-1185">Reference proteome</keyword>
<evidence type="ECO:0000256" key="1">
    <source>
        <dbReference type="SAM" id="MobiDB-lite"/>
    </source>
</evidence>
<evidence type="ECO:0000313" key="2">
    <source>
        <dbReference type="EMBL" id="KAK7042712.1"/>
    </source>
</evidence>
<accession>A0AAW0CUE0</accession>
<dbReference type="Proteomes" id="UP001362999">
    <property type="component" value="Unassembled WGS sequence"/>
</dbReference>
<dbReference type="AlphaFoldDB" id="A0AAW0CUE0"/>
<sequence>MGRRDGRIDEDEKGGGDAEADEEEPTSTVRARVNALGKTSIVHRQKDVSEADPSFTDATPRFSPVDSPSNLSPNAKEITRWHWRTNDRNGATWTETDWNRMLVYRGHFAESRDPNAGSTYPVPGSLDSSCIPCGQGPGRRTLTRTQWSGRKRAMDEIRSGSILTAGNSFHRNGDKEAKRGGGDSDSQEHAKLVDVSHMRVSFKGIKRWRLDHRQDALALAALRGGPK</sequence>
<name>A0AAW0CUE0_9AGAR</name>
<proteinExistence type="predicted"/>
<reference evidence="2 3" key="1">
    <citation type="journal article" date="2024" name="J Genomics">
        <title>Draft genome sequencing and assembly of Favolaschia claudopus CIRM-BRFM 2984 isolated from oak limbs.</title>
        <authorList>
            <person name="Navarro D."/>
            <person name="Drula E."/>
            <person name="Chaduli D."/>
            <person name="Cazenave R."/>
            <person name="Ahrendt S."/>
            <person name="Wang J."/>
            <person name="Lipzen A."/>
            <person name="Daum C."/>
            <person name="Barry K."/>
            <person name="Grigoriev I.V."/>
            <person name="Favel A."/>
            <person name="Rosso M.N."/>
            <person name="Martin F."/>
        </authorList>
    </citation>
    <scope>NUCLEOTIDE SEQUENCE [LARGE SCALE GENOMIC DNA]</scope>
    <source>
        <strain evidence="2 3">CIRM-BRFM 2984</strain>
    </source>
</reference>